<dbReference type="EMBL" id="CP079216">
    <property type="protein sequence ID" value="QXT63749.1"/>
    <property type="molecule type" value="Genomic_DNA"/>
</dbReference>
<dbReference type="InterPro" id="IPR022062">
    <property type="entry name" value="DUF3618"/>
</dbReference>
<evidence type="ECO:0000313" key="2">
    <source>
        <dbReference type="EMBL" id="QXT63749.1"/>
    </source>
</evidence>
<accession>A0ABX8SRF1</accession>
<sequence length="108" mass="11665">MANPNVQQLRADLAANRARLVGATNEVAEAIKPQNIARESVAQVKQFAKAEFDTATSSLRDERGQWNYEKLLVVGGAVVGAVVFFATLNSVAKRRAVSVAARRAAIER</sequence>
<evidence type="ECO:0000313" key="3">
    <source>
        <dbReference type="Proteomes" id="UP000824504"/>
    </source>
</evidence>
<feature type="transmembrane region" description="Helical" evidence="1">
    <location>
        <begin position="71"/>
        <end position="92"/>
    </location>
</feature>
<keyword evidence="3" id="KW-1185">Reference proteome</keyword>
<evidence type="ECO:0000256" key="1">
    <source>
        <dbReference type="SAM" id="Phobius"/>
    </source>
</evidence>
<keyword evidence="1" id="KW-0472">Membrane</keyword>
<reference evidence="2 3" key="1">
    <citation type="submission" date="2021-07" db="EMBL/GenBank/DDBJ databases">
        <title>complete genome sequencing of Tessaracoccus sp.J1M15.</title>
        <authorList>
            <person name="Bae J.-W."/>
            <person name="Kim D.-y."/>
        </authorList>
    </citation>
    <scope>NUCLEOTIDE SEQUENCE [LARGE SCALE GENOMIC DNA]</scope>
    <source>
        <strain evidence="2 3">J1M15</strain>
    </source>
</reference>
<dbReference type="Pfam" id="PF12277">
    <property type="entry name" value="DUF3618"/>
    <property type="match status" value="1"/>
</dbReference>
<keyword evidence="1" id="KW-0812">Transmembrane</keyword>
<protein>
    <submittedName>
        <fullName evidence="2">DUF3618 domain-containing protein</fullName>
    </submittedName>
</protein>
<organism evidence="2 3">
    <name type="scientific">Tessaracoccus palaemonis</name>
    <dbReference type="NCBI Taxonomy" id="2829499"/>
    <lineage>
        <taxon>Bacteria</taxon>
        <taxon>Bacillati</taxon>
        <taxon>Actinomycetota</taxon>
        <taxon>Actinomycetes</taxon>
        <taxon>Propionibacteriales</taxon>
        <taxon>Propionibacteriaceae</taxon>
        <taxon>Tessaracoccus</taxon>
    </lineage>
</organism>
<keyword evidence="1" id="KW-1133">Transmembrane helix</keyword>
<gene>
    <name evidence="2" type="ORF">KDB89_04540</name>
</gene>
<dbReference type="RefSeq" id="WP_219083676.1">
    <property type="nucleotide sequence ID" value="NZ_CP079216.1"/>
</dbReference>
<name>A0ABX8SRF1_9ACTN</name>
<proteinExistence type="predicted"/>
<dbReference type="Proteomes" id="UP000824504">
    <property type="component" value="Chromosome"/>
</dbReference>